<comment type="caution">
    <text evidence="2">The sequence shown here is derived from an EMBL/GenBank/DDBJ whole genome shotgun (WGS) entry which is preliminary data.</text>
</comment>
<accession>A0A8J6GJP1</accession>
<organism evidence="2 3">
    <name type="scientific">Microtus ochrogaster</name>
    <name type="common">Prairie vole</name>
    <dbReference type="NCBI Taxonomy" id="79684"/>
    <lineage>
        <taxon>Eukaryota</taxon>
        <taxon>Metazoa</taxon>
        <taxon>Chordata</taxon>
        <taxon>Craniata</taxon>
        <taxon>Vertebrata</taxon>
        <taxon>Euteleostomi</taxon>
        <taxon>Mammalia</taxon>
        <taxon>Eutheria</taxon>
        <taxon>Euarchontoglires</taxon>
        <taxon>Glires</taxon>
        <taxon>Rodentia</taxon>
        <taxon>Myomorpha</taxon>
        <taxon>Muroidea</taxon>
        <taxon>Cricetidae</taxon>
        <taxon>Arvicolinae</taxon>
        <taxon>Microtus</taxon>
    </lineage>
</organism>
<feature type="region of interest" description="Disordered" evidence="1">
    <location>
        <begin position="1"/>
        <end position="73"/>
    </location>
</feature>
<dbReference type="EMBL" id="JAATJU010022317">
    <property type="protein sequence ID" value="KAH0510963.1"/>
    <property type="molecule type" value="Genomic_DNA"/>
</dbReference>
<gene>
    <name evidence="2" type="ORF">LTLLF_152410</name>
</gene>
<sequence>MILYVQSGPASQDTTSTSHTKEASSKKRKVMARSLSDYTGPLQFQAPKQKDPAPKQELELQSSQAEGPGAEPSMLDTRVSVAQLRNMFLESARASKKPELYPSGSEMPVVEGKYLSSFYSSTSCPDQILDLRFEAMREMKPGTYQYEEKVDERAKLSVAAKRLLFREMEKSFDEHNVPKRRSRNAAVEQRLRRLQDRSHTQPITNEEVVIAATYVSGGVLSLTYAVDV</sequence>
<feature type="compositionally biased region" description="Polar residues" evidence="1">
    <location>
        <begin position="8"/>
        <end position="18"/>
    </location>
</feature>
<dbReference type="Proteomes" id="UP000710432">
    <property type="component" value="Unassembled WGS sequence"/>
</dbReference>
<protein>
    <submittedName>
        <fullName evidence="2">Supervillin</fullName>
    </submittedName>
</protein>
<feature type="compositionally biased region" description="Basic and acidic residues" evidence="1">
    <location>
        <begin position="48"/>
        <end position="58"/>
    </location>
</feature>
<reference evidence="2" key="1">
    <citation type="submission" date="2020-03" db="EMBL/GenBank/DDBJ databases">
        <title>Studies in the Genomics of Life Span.</title>
        <authorList>
            <person name="Glass D."/>
        </authorList>
    </citation>
    <scope>NUCLEOTIDE SEQUENCE</scope>
    <source>
        <strain evidence="2">LTLLF</strain>
        <tissue evidence="2">Muscle</tissue>
    </source>
</reference>
<feature type="compositionally biased region" description="Basic and acidic residues" evidence="1">
    <location>
        <begin position="189"/>
        <end position="199"/>
    </location>
</feature>
<dbReference type="AlphaFoldDB" id="A0A8J6GJP1"/>
<name>A0A8J6GJP1_MICOH</name>
<evidence type="ECO:0000256" key="1">
    <source>
        <dbReference type="SAM" id="MobiDB-lite"/>
    </source>
</evidence>
<evidence type="ECO:0000313" key="3">
    <source>
        <dbReference type="Proteomes" id="UP000710432"/>
    </source>
</evidence>
<proteinExistence type="predicted"/>
<evidence type="ECO:0000313" key="2">
    <source>
        <dbReference type="EMBL" id="KAH0510963.1"/>
    </source>
</evidence>
<feature type="region of interest" description="Disordered" evidence="1">
    <location>
        <begin position="174"/>
        <end position="199"/>
    </location>
</feature>